<feature type="compositionally biased region" description="Low complexity" evidence="1">
    <location>
        <begin position="118"/>
        <end position="133"/>
    </location>
</feature>
<feature type="compositionally biased region" description="Basic and acidic residues" evidence="1">
    <location>
        <begin position="227"/>
        <end position="256"/>
    </location>
</feature>
<feature type="compositionally biased region" description="Low complexity" evidence="1">
    <location>
        <begin position="63"/>
        <end position="82"/>
    </location>
</feature>
<evidence type="ECO:0000313" key="3">
    <source>
        <dbReference type="Proteomes" id="UP000266861"/>
    </source>
</evidence>
<feature type="compositionally biased region" description="Pro residues" evidence="1">
    <location>
        <begin position="98"/>
        <end position="109"/>
    </location>
</feature>
<evidence type="ECO:0000256" key="1">
    <source>
        <dbReference type="SAM" id="MobiDB-lite"/>
    </source>
</evidence>
<name>A0A397J358_9GLOM</name>
<dbReference type="Gene3D" id="1.20.5.110">
    <property type="match status" value="1"/>
</dbReference>
<feature type="compositionally biased region" description="Low complexity" evidence="1">
    <location>
        <begin position="9"/>
        <end position="18"/>
    </location>
</feature>
<dbReference type="EMBL" id="PQFF01000097">
    <property type="protein sequence ID" value="RHZ82729.1"/>
    <property type="molecule type" value="Genomic_DNA"/>
</dbReference>
<feature type="region of interest" description="Disordered" evidence="1">
    <location>
        <begin position="294"/>
        <end position="360"/>
    </location>
</feature>
<gene>
    <name evidence="2" type="ORF">Glove_104g59</name>
</gene>
<feature type="region of interest" description="Disordered" evidence="1">
    <location>
        <begin position="1"/>
        <end position="133"/>
    </location>
</feature>
<sequence length="406" mass="44937">MAETSSKANNQNNTVNENTKNDGTVTNETKSQNEIRDVFSKEGQEKEAKPREKTKFVENQNTLASPARSSSLNPSSRNASRSTSPQPPETSTHAISIPPEPVVTIPPEPAVIDNKNNSPISSTSQPVSPSTSKKFFKKVGDKIDKIIKIKTTDSTLQPQSEPEIGSSLEAITITDSPVVQTKSILPNTESLDYNVEPSTISTPSTPSIPSTESVEKDVPENTTVSTDLKEEANDVKDTKDSKDEKEISGEENESARRNKFGIKFSSVSRFIARSSSAVVEKLKEEFDELDRRMYSDAVIEPQENDKVEKEEKVEKVEKVEKSDVSEQSKREELLGKSEDTLPTNDRAVNGGTKNSFAEIGDALNERGEKLNELNNKINDLSTSSDQFAELAKQIAEKEANRKWYHW</sequence>
<evidence type="ECO:0000313" key="2">
    <source>
        <dbReference type="EMBL" id="RHZ82729.1"/>
    </source>
</evidence>
<feature type="compositionally biased region" description="Basic and acidic residues" evidence="1">
    <location>
        <begin position="31"/>
        <end position="56"/>
    </location>
</feature>
<dbReference type="CDD" id="cd15873">
    <property type="entry name" value="R-SNARE_STXBP5_6"/>
    <property type="match status" value="1"/>
</dbReference>
<feature type="compositionally biased region" description="Low complexity" evidence="1">
    <location>
        <begin position="196"/>
        <end position="212"/>
    </location>
</feature>
<proteinExistence type="predicted"/>
<accession>A0A397J358</accession>
<feature type="compositionally biased region" description="Basic and acidic residues" evidence="1">
    <location>
        <begin position="303"/>
        <end position="339"/>
    </location>
</feature>
<dbReference type="AlphaFoldDB" id="A0A397J358"/>
<feature type="region of interest" description="Disordered" evidence="1">
    <location>
        <begin position="188"/>
        <end position="258"/>
    </location>
</feature>
<dbReference type="OrthoDB" id="19944at2759"/>
<keyword evidence="3" id="KW-1185">Reference proteome</keyword>
<dbReference type="Proteomes" id="UP000266861">
    <property type="component" value="Unassembled WGS sequence"/>
</dbReference>
<dbReference type="SUPFAM" id="SSF58038">
    <property type="entry name" value="SNARE fusion complex"/>
    <property type="match status" value="1"/>
</dbReference>
<comment type="caution">
    <text evidence="2">The sequence shown here is derived from an EMBL/GenBank/DDBJ whole genome shotgun (WGS) entry which is preliminary data.</text>
</comment>
<reference evidence="2 3" key="1">
    <citation type="submission" date="2018-08" db="EMBL/GenBank/DDBJ databases">
        <title>Genome and evolution of the arbuscular mycorrhizal fungus Diversispora epigaea (formerly Glomus versiforme) and its bacterial endosymbionts.</title>
        <authorList>
            <person name="Sun X."/>
            <person name="Fei Z."/>
            <person name="Harrison M."/>
        </authorList>
    </citation>
    <scope>NUCLEOTIDE SEQUENCE [LARGE SCALE GENOMIC DNA]</scope>
    <source>
        <strain evidence="2 3">IT104</strain>
    </source>
</reference>
<evidence type="ECO:0008006" key="4">
    <source>
        <dbReference type="Google" id="ProtNLM"/>
    </source>
</evidence>
<protein>
    <recommendedName>
        <fullName evidence="4">V-SNARE coiled-coil homology domain-containing protein</fullName>
    </recommendedName>
</protein>
<organism evidence="2 3">
    <name type="scientific">Diversispora epigaea</name>
    <dbReference type="NCBI Taxonomy" id="1348612"/>
    <lineage>
        <taxon>Eukaryota</taxon>
        <taxon>Fungi</taxon>
        <taxon>Fungi incertae sedis</taxon>
        <taxon>Mucoromycota</taxon>
        <taxon>Glomeromycotina</taxon>
        <taxon>Glomeromycetes</taxon>
        <taxon>Diversisporales</taxon>
        <taxon>Diversisporaceae</taxon>
        <taxon>Diversispora</taxon>
    </lineage>
</organism>